<organism evidence="1 2">
    <name type="scientific">Vibrio phage 5 TSL-2019</name>
    <dbReference type="NCBI Taxonomy" id="2578086"/>
    <lineage>
        <taxon>Viruses</taxon>
        <taxon>Duplodnaviria</taxon>
        <taxon>Heunggongvirae</taxon>
        <taxon>Uroviricota</taxon>
        <taxon>Caudoviricetes</taxon>
        <taxon>Chimalliviridae</taxon>
        <taxon>Gorgonvirinae</taxon>
        <taxon>Aphroditevirus</taxon>
        <taxon>Aphroditevirus USC1</taxon>
    </lineage>
</organism>
<reference evidence="1 2" key="1">
    <citation type="submission" date="2019-01" db="EMBL/GenBank/DDBJ databases">
        <authorList>
            <person name="Le T.S."/>
            <person name="Kurtboke I."/>
        </authorList>
    </citation>
    <scope>NUCLEOTIDE SEQUENCE [LARGE SCALE GENOMIC DNA]</scope>
</reference>
<sequence length="136" mass="15046">MSHLSKVIKLNTVLAEKDLAPSPSVQALIVESAMIRASVAYAHAKSGVEGAGLSESVREDIHKAVEKWNEVSPINHRHVINSVGGAIQRLYNQALAGCDFRPIEVGLDELDINLMELPEYKELFRCLLTELIEDNR</sequence>
<proteinExistence type="predicted"/>
<dbReference type="Proteomes" id="UP000316194">
    <property type="component" value="Segment"/>
</dbReference>
<protein>
    <submittedName>
        <fullName evidence="1">Uncharacterized protein</fullName>
    </submittedName>
</protein>
<accession>A0A513SPY5</accession>
<evidence type="ECO:0000313" key="2">
    <source>
        <dbReference type="Proteomes" id="UP000316194"/>
    </source>
</evidence>
<evidence type="ECO:0000313" key="1">
    <source>
        <dbReference type="EMBL" id="QCW23239.1"/>
    </source>
</evidence>
<dbReference type="EMBL" id="MK358448">
    <property type="protein sequence ID" value="QCW23239.1"/>
    <property type="molecule type" value="Genomic_DNA"/>
</dbReference>
<name>A0A513SPY5_9CAUD</name>